<evidence type="ECO:0000313" key="2">
    <source>
        <dbReference type="EMBL" id="QHT30489.1"/>
    </source>
</evidence>
<accession>A0A6C0EQ79</accession>
<organism evidence="2">
    <name type="scientific">viral metagenome</name>
    <dbReference type="NCBI Taxonomy" id="1070528"/>
    <lineage>
        <taxon>unclassified sequences</taxon>
        <taxon>metagenomes</taxon>
        <taxon>organismal metagenomes</taxon>
    </lineage>
</organism>
<evidence type="ECO:0000259" key="1">
    <source>
        <dbReference type="Pfam" id="PF08793"/>
    </source>
</evidence>
<feature type="domain" description="2-cysteine adaptor" evidence="1">
    <location>
        <begin position="57"/>
        <end position="89"/>
    </location>
</feature>
<reference evidence="2" key="1">
    <citation type="journal article" date="2020" name="Nature">
        <title>Giant virus diversity and host interactions through global metagenomics.</title>
        <authorList>
            <person name="Schulz F."/>
            <person name="Roux S."/>
            <person name="Paez-Espino D."/>
            <person name="Jungbluth S."/>
            <person name="Walsh D.A."/>
            <person name="Denef V.J."/>
            <person name="McMahon K.D."/>
            <person name="Konstantinidis K.T."/>
            <person name="Eloe-Fadrosh E.A."/>
            <person name="Kyrpides N.C."/>
            <person name="Woyke T."/>
        </authorList>
    </citation>
    <scope>NUCLEOTIDE SEQUENCE</scope>
    <source>
        <strain evidence="2">GVMAG-M-3300009151-35</strain>
    </source>
</reference>
<proteinExistence type="predicted"/>
<dbReference type="Pfam" id="PF08793">
    <property type="entry name" value="2C_adapt"/>
    <property type="match status" value="2"/>
</dbReference>
<dbReference type="InterPro" id="IPR014901">
    <property type="entry name" value="2-cysteine_adaptor"/>
</dbReference>
<dbReference type="EMBL" id="MN738902">
    <property type="protein sequence ID" value="QHT30489.1"/>
    <property type="molecule type" value="Genomic_DNA"/>
</dbReference>
<dbReference type="AlphaFoldDB" id="A0A6C0EQ79"/>
<protein>
    <recommendedName>
        <fullName evidence="1">2-cysteine adaptor domain-containing protein</fullName>
    </recommendedName>
</protein>
<name>A0A6C0EQ79_9ZZZZ</name>
<feature type="domain" description="2-cysteine adaptor" evidence="1">
    <location>
        <begin position="12"/>
        <end position="44"/>
    </location>
</feature>
<sequence>MQAKKILTQDLCIKWVNNKKINPITLREINENGKIYKSLKSNCSKILNKLLQSNEICDNWIKNKNINPITLRKIKNTGTIYKKLSLKCSLNQKITAANKIQKILTPFIKRVSANIIDRINFFIYIRKYIVSINKKYKNICMRLYKYDEKTKLPIYRLGNKIILDKQIGSKSKYGIVYLAHYQHDINYKYNDLNKLNKFAIKVVNYSINNEIEYLVLCEVSKKVITFKFPHFPITYGLIKCDNKIIKSSYENHILLQNIKLSDINKSKNYPELVNNNISLYYQINELASGDFNRYRIIYNNNNEYLLNSIAQIYISIMFFHKYINAFHNDAHAGNFLYHKITPGGYFYYNIYGQDFYLENIGYLWVIWDFGLIQPFSNSKLINKNKFGKCKKKLHISTDYIRPIDKIITNSQKFNSTSIKVLSKIAEILHKYDNITDINSLSDLNKLLLICMNENISTFTTIKPNTIINKKPYII</sequence>